<dbReference type="CDD" id="cd00093">
    <property type="entry name" value="HTH_XRE"/>
    <property type="match status" value="1"/>
</dbReference>
<dbReference type="InterPro" id="IPR010982">
    <property type="entry name" value="Lambda_DNA-bd_dom_sf"/>
</dbReference>
<evidence type="ECO:0000313" key="2">
    <source>
        <dbReference type="EMBL" id="NYS94109.1"/>
    </source>
</evidence>
<keyword evidence="3" id="KW-1185">Reference proteome</keyword>
<dbReference type="Gene3D" id="1.10.260.40">
    <property type="entry name" value="lambda repressor-like DNA-binding domains"/>
    <property type="match status" value="1"/>
</dbReference>
<reference evidence="2 3" key="1">
    <citation type="submission" date="2020-07" db="EMBL/GenBank/DDBJ databases">
        <title>MOT database genomes.</title>
        <authorList>
            <person name="Joseph S."/>
            <person name="Aduse-Opoku J."/>
            <person name="Hashim A."/>
            <person name="Wade W."/>
            <person name="Curtis M."/>
        </authorList>
    </citation>
    <scope>NUCLEOTIDE SEQUENCE [LARGE SCALE GENOMIC DNA]</scope>
    <source>
        <strain evidence="2 3">DSM 100099</strain>
    </source>
</reference>
<dbReference type="RefSeq" id="WP_179913582.1">
    <property type="nucleotide sequence ID" value="NZ_JACBYE010000026.1"/>
</dbReference>
<dbReference type="InterPro" id="IPR001387">
    <property type="entry name" value="Cro/C1-type_HTH"/>
</dbReference>
<sequence>MPLDHDDRAREAVATELRRRGVTPRQLAIQGGLSVDTVNDFLNGVRWPRSGSLGKIEAFLGWPPGRLDRLGAGEDLSGDIDAPGEPADSPASGVLLDIDPEVFSDLDPSERAEAVAAAKLTYLERAREIRRSRGAL</sequence>
<evidence type="ECO:0000313" key="3">
    <source>
        <dbReference type="Proteomes" id="UP000561011"/>
    </source>
</evidence>
<dbReference type="EMBL" id="JACBYE010000026">
    <property type="protein sequence ID" value="NYS94109.1"/>
    <property type="molecule type" value="Genomic_DNA"/>
</dbReference>
<accession>A0A853EU60</accession>
<comment type="caution">
    <text evidence="2">The sequence shown here is derived from an EMBL/GenBank/DDBJ whole genome shotgun (WGS) entry which is preliminary data.</text>
</comment>
<dbReference type="SUPFAM" id="SSF47413">
    <property type="entry name" value="lambda repressor-like DNA-binding domains"/>
    <property type="match status" value="1"/>
</dbReference>
<proteinExistence type="predicted"/>
<name>A0A853EU60_9MICO</name>
<feature type="region of interest" description="Disordered" evidence="1">
    <location>
        <begin position="70"/>
        <end position="94"/>
    </location>
</feature>
<dbReference type="GO" id="GO:0003677">
    <property type="term" value="F:DNA binding"/>
    <property type="evidence" value="ECO:0007669"/>
    <property type="project" value="InterPro"/>
</dbReference>
<gene>
    <name evidence="2" type="ORF">HZZ10_11345</name>
</gene>
<organism evidence="2 3">
    <name type="scientific">Sanguibacter inulinus</name>
    <dbReference type="NCBI Taxonomy" id="60922"/>
    <lineage>
        <taxon>Bacteria</taxon>
        <taxon>Bacillati</taxon>
        <taxon>Actinomycetota</taxon>
        <taxon>Actinomycetes</taxon>
        <taxon>Micrococcales</taxon>
        <taxon>Sanguibacteraceae</taxon>
        <taxon>Sanguibacter</taxon>
    </lineage>
</organism>
<dbReference type="AlphaFoldDB" id="A0A853EU60"/>
<evidence type="ECO:0008006" key="4">
    <source>
        <dbReference type="Google" id="ProtNLM"/>
    </source>
</evidence>
<dbReference type="Proteomes" id="UP000561011">
    <property type="component" value="Unassembled WGS sequence"/>
</dbReference>
<protein>
    <recommendedName>
        <fullName evidence="4">HTH cro/C1-type domain-containing protein</fullName>
    </recommendedName>
</protein>
<evidence type="ECO:0000256" key="1">
    <source>
        <dbReference type="SAM" id="MobiDB-lite"/>
    </source>
</evidence>